<dbReference type="CDD" id="cd07043">
    <property type="entry name" value="STAS_anti-anti-sigma_factors"/>
    <property type="match status" value="1"/>
</dbReference>
<dbReference type="RefSeq" id="WP_062793920.1">
    <property type="nucleotide sequence ID" value="NZ_AP024609.1"/>
</dbReference>
<keyword evidence="2" id="KW-1185">Reference proteome</keyword>
<evidence type="ECO:0000313" key="1">
    <source>
        <dbReference type="EMBL" id="SUI75755.1"/>
    </source>
</evidence>
<dbReference type="Gene3D" id="3.30.750.24">
    <property type="entry name" value="STAS domain"/>
    <property type="match status" value="1"/>
</dbReference>
<dbReference type="Proteomes" id="UP000254069">
    <property type="component" value="Unassembled WGS sequence"/>
</dbReference>
<dbReference type="InterPro" id="IPR002645">
    <property type="entry name" value="STAS_dom"/>
</dbReference>
<dbReference type="EMBL" id="UGYO01000001">
    <property type="protein sequence ID" value="SUI75755.1"/>
    <property type="molecule type" value="Genomic_DNA"/>
</dbReference>
<sequence>MKLEPQGDSCKLSGRLTQEEVARLWKTRKTLLPDDVRRLDLSELTYSDSAGMAFLMELVSLRKGELTLASPSPQVRKLIALYDLDAFFTTEGQTR</sequence>
<name>A0A380A7B4_9GAMM</name>
<organism evidence="1 2">
    <name type="scientific">Shewanella algae</name>
    <dbReference type="NCBI Taxonomy" id="38313"/>
    <lineage>
        <taxon>Bacteria</taxon>
        <taxon>Pseudomonadati</taxon>
        <taxon>Pseudomonadota</taxon>
        <taxon>Gammaproteobacteria</taxon>
        <taxon>Alteromonadales</taxon>
        <taxon>Shewanellaceae</taxon>
        <taxon>Shewanella</taxon>
    </lineage>
</organism>
<dbReference type="Pfam" id="PF13466">
    <property type="entry name" value="STAS_2"/>
    <property type="match status" value="1"/>
</dbReference>
<dbReference type="SUPFAM" id="SSF52091">
    <property type="entry name" value="SpoIIaa-like"/>
    <property type="match status" value="1"/>
</dbReference>
<evidence type="ECO:0000313" key="2">
    <source>
        <dbReference type="Proteomes" id="UP000254069"/>
    </source>
</evidence>
<reference evidence="1 2" key="1">
    <citation type="submission" date="2018-06" db="EMBL/GenBank/DDBJ databases">
        <authorList>
            <consortium name="Pathogen Informatics"/>
            <person name="Doyle S."/>
        </authorList>
    </citation>
    <scope>NUCLEOTIDE SEQUENCE [LARGE SCALE GENOMIC DNA]</scope>
    <source>
        <strain evidence="1 2">NCTC10738</strain>
    </source>
</reference>
<protein>
    <submittedName>
        <fullName evidence="1">Predicted NTP binding protein (Contains STAS domain)</fullName>
    </submittedName>
</protein>
<dbReference type="AlphaFoldDB" id="A0A380A7B4"/>
<gene>
    <name evidence="1" type="ORF">NCTC10738_02393</name>
</gene>
<dbReference type="InterPro" id="IPR058548">
    <property type="entry name" value="MlaB-like_STAS"/>
</dbReference>
<accession>A0A380A7B4</accession>
<dbReference type="PROSITE" id="PS50801">
    <property type="entry name" value="STAS"/>
    <property type="match status" value="1"/>
</dbReference>
<proteinExistence type="predicted"/>
<dbReference type="PANTHER" id="PTHR35849">
    <property type="entry name" value="BLR2341 PROTEIN"/>
    <property type="match status" value="1"/>
</dbReference>
<dbReference type="GeneID" id="93810702"/>
<dbReference type="InterPro" id="IPR052746">
    <property type="entry name" value="MlaB_ABC_Transporter"/>
</dbReference>
<dbReference type="PANTHER" id="PTHR35849:SF1">
    <property type="entry name" value="INTERMEMBRANE PHOSPHOLIPID TRANSPORT SYSTEM BINDING PROTEIN MLAB"/>
    <property type="match status" value="1"/>
</dbReference>
<dbReference type="InterPro" id="IPR036513">
    <property type="entry name" value="STAS_dom_sf"/>
</dbReference>